<dbReference type="GO" id="GO:0000270">
    <property type="term" value="P:peptidoglycan metabolic process"/>
    <property type="evidence" value="ECO:0007669"/>
    <property type="project" value="TreeGrafter"/>
</dbReference>
<dbReference type="InterPro" id="IPR012338">
    <property type="entry name" value="Beta-lactam/transpept-like"/>
</dbReference>
<keyword evidence="2" id="KW-0378">Hydrolase</keyword>
<dbReference type="Proteomes" id="UP000030416">
    <property type="component" value="Unassembled WGS sequence"/>
</dbReference>
<dbReference type="AlphaFoldDB" id="A0A0A3I4Q6"/>
<evidence type="ECO:0000256" key="1">
    <source>
        <dbReference type="ARBA" id="ARBA00006096"/>
    </source>
</evidence>
<comment type="caution">
    <text evidence="3">The sequence shown here is derived from an EMBL/GenBank/DDBJ whole genome shotgun (WGS) entry which is preliminary data.</text>
</comment>
<dbReference type="GO" id="GO:0004185">
    <property type="term" value="F:serine-type carboxypeptidase activity"/>
    <property type="evidence" value="ECO:0007669"/>
    <property type="project" value="InterPro"/>
</dbReference>
<dbReference type="eggNOG" id="COG2027">
    <property type="taxonomic scope" value="Bacteria"/>
</dbReference>
<dbReference type="InterPro" id="IPR000667">
    <property type="entry name" value="Peptidase_S13"/>
</dbReference>
<dbReference type="Gene3D" id="3.50.80.20">
    <property type="entry name" value="D-Ala-D-Ala carboxypeptidase C, peptidase S13"/>
    <property type="match status" value="1"/>
</dbReference>
<evidence type="ECO:0000313" key="3">
    <source>
        <dbReference type="EMBL" id="KGR78510.1"/>
    </source>
</evidence>
<dbReference type="RefSeq" id="WP_036186239.1">
    <property type="nucleotide sequence ID" value="NZ_AVDA01000011.1"/>
</dbReference>
<dbReference type="GO" id="GO:0006508">
    <property type="term" value="P:proteolysis"/>
    <property type="evidence" value="ECO:0007669"/>
    <property type="project" value="InterPro"/>
</dbReference>
<protein>
    <recommendedName>
        <fullName evidence="5">D-alanyl-D-alanine carboxypeptidase</fullName>
    </recommendedName>
</protein>
<evidence type="ECO:0000256" key="2">
    <source>
        <dbReference type="ARBA" id="ARBA00022801"/>
    </source>
</evidence>
<gene>
    <name evidence="3" type="ORF">CD29_10710</name>
</gene>
<reference evidence="3 4" key="1">
    <citation type="submission" date="2014-02" db="EMBL/GenBank/DDBJ databases">
        <title>Draft genome sequence of Lysinibacillus manganicus DSM 26584T.</title>
        <authorList>
            <person name="Zhang F."/>
            <person name="Wang G."/>
            <person name="Zhang L."/>
        </authorList>
    </citation>
    <scope>NUCLEOTIDE SEQUENCE [LARGE SCALE GENOMIC DNA]</scope>
    <source>
        <strain evidence="3 4">DSM 26584</strain>
    </source>
</reference>
<evidence type="ECO:0000313" key="4">
    <source>
        <dbReference type="Proteomes" id="UP000030416"/>
    </source>
</evidence>
<dbReference type="OrthoDB" id="9802627at2"/>
<organism evidence="3 4">
    <name type="scientific">Ureibacillus manganicus DSM 26584</name>
    <dbReference type="NCBI Taxonomy" id="1384049"/>
    <lineage>
        <taxon>Bacteria</taxon>
        <taxon>Bacillati</taxon>
        <taxon>Bacillota</taxon>
        <taxon>Bacilli</taxon>
        <taxon>Bacillales</taxon>
        <taxon>Caryophanaceae</taxon>
        <taxon>Ureibacillus</taxon>
    </lineage>
</organism>
<sequence length="477" mass="52513">MRKKIVGGFILFLLASNILFPMTMYATTINEAITNQLGSTNISVSVRAIDTGQVVFESNGDIGIKPASTLKLLTAVSSLHVLGEEYRFTTQIYYDGEIKNQVLNGNIYVKGGGDPTLQAENFQTLGNALKRHGITSISGNLYGDDSMFIGPQLTPGIAKHDESYYYAARTSAITMSPDDDYDSGTVLVQVNATSVGKTPIVQIEPNLSGMVILNKALTVSKSEKDTLEISREYNTNQIVISGQIPVGNTSKEWISLQDPTVNTLYAMKNVLKETGISFSTTSKIERKVVPTNATLLYTKKSIPLKKIMVPFLKLSNNNIADILVKTMGKENFGVGSLEHGLQVMNDYGRKLGLQMNEWDFEDGSGMSHNNKVTANQLTNLLYNVRNEPYYSVFYNSLPIGGQPDRLVGGSLRERFSTPNLMNKVVAKTGYISGVYTLSGYFTAKSGKEYAFTILTQNQKTIKLSSIDELVKMFIDQY</sequence>
<comment type="similarity">
    <text evidence="1">Belongs to the peptidase S13 family.</text>
</comment>
<dbReference type="PRINTS" id="PR00922">
    <property type="entry name" value="DADACBPTASE3"/>
</dbReference>
<dbReference type="SUPFAM" id="SSF56601">
    <property type="entry name" value="beta-lactamase/transpeptidase-like"/>
    <property type="match status" value="1"/>
</dbReference>
<dbReference type="STRING" id="1384049.CD29_10710"/>
<dbReference type="Gene3D" id="3.40.710.10">
    <property type="entry name" value="DD-peptidase/beta-lactamase superfamily"/>
    <property type="match status" value="2"/>
</dbReference>
<dbReference type="PANTHER" id="PTHR30023:SF0">
    <property type="entry name" value="PENICILLIN-SENSITIVE CARBOXYPEPTIDASE A"/>
    <property type="match status" value="1"/>
</dbReference>
<accession>A0A0A3I4Q6</accession>
<dbReference type="EMBL" id="JPVN01000011">
    <property type="protein sequence ID" value="KGR78510.1"/>
    <property type="molecule type" value="Genomic_DNA"/>
</dbReference>
<name>A0A0A3I4Q6_9BACL</name>
<keyword evidence="4" id="KW-1185">Reference proteome</keyword>
<dbReference type="NCBIfam" id="TIGR00666">
    <property type="entry name" value="PBP4"/>
    <property type="match status" value="1"/>
</dbReference>
<evidence type="ECO:0008006" key="5">
    <source>
        <dbReference type="Google" id="ProtNLM"/>
    </source>
</evidence>
<dbReference type="Pfam" id="PF02113">
    <property type="entry name" value="Peptidase_S13"/>
    <property type="match status" value="1"/>
</dbReference>
<dbReference type="PANTHER" id="PTHR30023">
    <property type="entry name" value="D-ALANYL-D-ALANINE CARBOXYPEPTIDASE"/>
    <property type="match status" value="1"/>
</dbReference>
<proteinExistence type="inferred from homology"/>